<evidence type="ECO:0000313" key="1">
    <source>
        <dbReference type="EMBL" id="VDP19167.1"/>
    </source>
</evidence>
<dbReference type="EMBL" id="UZAN01000371">
    <property type="protein sequence ID" value="VDP19167.1"/>
    <property type="molecule type" value="Genomic_DNA"/>
</dbReference>
<dbReference type="OrthoDB" id="10264753at2759"/>
<gene>
    <name evidence="1" type="ORF">ECPE_LOCUS137</name>
</gene>
<evidence type="ECO:0000313" key="3">
    <source>
        <dbReference type="WBParaSite" id="ECPE_0000013601-mRNA-1"/>
    </source>
</evidence>
<accession>A0A182ZZK2</accession>
<dbReference type="WBParaSite" id="ECPE_0000013601-mRNA-1">
    <property type="protein sequence ID" value="ECPE_0000013601-mRNA-1"/>
    <property type="gene ID" value="ECPE_0000013601"/>
</dbReference>
<dbReference type="Gene3D" id="2.130.10.10">
    <property type="entry name" value="YVTN repeat-like/Quinoprotein amine dehydrogenase"/>
    <property type="match status" value="1"/>
</dbReference>
<proteinExistence type="predicted"/>
<dbReference type="SUPFAM" id="SSF101898">
    <property type="entry name" value="NHL repeat"/>
    <property type="match status" value="1"/>
</dbReference>
<sequence length="244" mass="26984">MLEYWAGPSQNFEFPRAVSWQFKSDTDLYCLMGAQTHALNMTCTTDGKTLAILAADRKVRLFRFATAKLIRVYDESLQLYSGLQQTKQLLPSMEFGRRLAQEKELDRSEFKYNCNLVFDSSGNFLVYATLLGIKVVNVKTNRVVRSLGGPENLRFLQLALLPPRSALAMATSSIGAVGAGTSTCTPSLEMLAMANEDTWASNHSATGAPISAVAALNPVLVCTAFKKNRIYLFTNREPHDIKAE</sequence>
<dbReference type="Proteomes" id="UP000272942">
    <property type="component" value="Unassembled WGS sequence"/>
</dbReference>
<evidence type="ECO:0000313" key="2">
    <source>
        <dbReference type="Proteomes" id="UP000272942"/>
    </source>
</evidence>
<dbReference type="AlphaFoldDB" id="A0A182ZZK2"/>
<name>A0A182ZZK2_9TREM</name>
<protein>
    <submittedName>
        <fullName evidence="3">ANAPC4_WD40 domain-containing protein</fullName>
    </submittedName>
</protein>
<reference evidence="1 2" key="2">
    <citation type="submission" date="2018-11" db="EMBL/GenBank/DDBJ databases">
        <authorList>
            <consortium name="Pathogen Informatics"/>
        </authorList>
    </citation>
    <scope>NUCLEOTIDE SEQUENCE [LARGE SCALE GENOMIC DNA]</scope>
    <source>
        <strain evidence="1 2">Egypt</strain>
    </source>
</reference>
<organism evidence="3">
    <name type="scientific">Echinostoma caproni</name>
    <dbReference type="NCBI Taxonomy" id="27848"/>
    <lineage>
        <taxon>Eukaryota</taxon>
        <taxon>Metazoa</taxon>
        <taxon>Spiralia</taxon>
        <taxon>Lophotrochozoa</taxon>
        <taxon>Platyhelminthes</taxon>
        <taxon>Trematoda</taxon>
        <taxon>Digenea</taxon>
        <taxon>Plagiorchiida</taxon>
        <taxon>Echinostomata</taxon>
        <taxon>Echinostomatoidea</taxon>
        <taxon>Echinostomatidae</taxon>
        <taxon>Echinostoma</taxon>
    </lineage>
</organism>
<dbReference type="InterPro" id="IPR015943">
    <property type="entry name" value="WD40/YVTN_repeat-like_dom_sf"/>
</dbReference>
<reference evidence="3" key="1">
    <citation type="submission" date="2016-06" db="UniProtKB">
        <authorList>
            <consortium name="WormBaseParasite"/>
        </authorList>
    </citation>
    <scope>IDENTIFICATION</scope>
</reference>
<keyword evidence="2" id="KW-1185">Reference proteome</keyword>